<proteinExistence type="predicted"/>
<protein>
    <submittedName>
        <fullName evidence="1">CorA metal ion transporter</fullName>
    </submittedName>
</protein>
<dbReference type="EMBL" id="JANBUJ010000718">
    <property type="protein sequence ID" value="KAJ2770499.1"/>
    <property type="molecule type" value="Genomic_DNA"/>
</dbReference>
<evidence type="ECO:0000313" key="2">
    <source>
        <dbReference type="Proteomes" id="UP001140234"/>
    </source>
</evidence>
<organism evidence="1 2">
    <name type="scientific">Coemansia nantahalensis</name>
    <dbReference type="NCBI Taxonomy" id="2789366"/>
    <lineage>
        <taxon>Eukaryota</taxon>
        <taxon>Fungi</taxon>
        <taxon>Fungi incertae sedis</taxon>
        <taxon>Zoopagomycota</taxon>
        <taxon>Kickxellomycotina</taxon>
        <taxon>Kickxellomycetes</taxon>
        <taxon>Kickxellales</taxon>
        <taxon>Kickxellaceae</taxon>
        <taxon>Coemansia</taxon>
    </lineage>
</organism>
<dbReference type="Proteomes" id="UP001140234">
    <property type="component" value="Unassembled WGS sequence"/>
</dbReference>
<name>A0ACC1JZQ2_9FUNG</name>
<reference evidence="1" key="1">
    <citation type="submission" date="2022-07" db="EMBL/GenBank/DDBJ databases">
        <title>Phylogenomic reconstructions and comparative analyses of Kickxellomycotina fungi.</title>
        <authorList>
            <person name="Reynolds N.K."/>
            <person name="Stajich J.E."/>
            <person name="Barry K."/>
            <person name="Grigoriev I.V."/>
            <person name="Crous P."/>
            <person name="Smith M.E."/>
        </authorList>
    </citation>
    <scope>NUCLEOTIDE SEQUENCE</scope>
    <source>
        <strain evidence="1">CBS 109366</strain>
    </source>
</reference>
<accession>A0ACC1JZQ2</accession>
<sequence>MSQRSRSQQAAHRRQAGYRGSSMDSRLDTMHPVGQGGLGAFDPADAHRSLSLHPPLERQGFLGDNGPLAEQVSALQDENARLRRANQALSVASEHGPSGLDARRKQLVELLLSLVDPQVAPTGGEPPAPESGPQPSRPTSPSRLRSVRRARESPVPSQQCDWDCDALLAVANQGMVAPAEAGGDRYAAESRKAIGSVCSYVPSPQAEQLDNQPQQRQAWRRHHASLSSVSSVRSGPALRGGGSIRSRRARPSKDASGYSGVYERPGAMETPWYAPPLHDDKPAKLAAALLGHGPAQFTQDPAARLMLYSPSAGTFQAPTLDALRSGNMTLADIIEASSKSMSLDQLRRHRMTEAKPSVGDGNEDGSGDELHMAACGPAEEKHPQPSAAGQGNGCFWLDITDPAPDEMALLARVFGIHPLTVEDILARDDGRDKCEMFGGYCFLAYRTVDYGEGAQSNYEFNRGSEGIATAGFAVVLKQSCVLTFHHARELGHVSTVIDRLRGLAPATASPAYIAYALIDDITDTLGPEMRSVELEVDAVDELVLILSTNEQVDMLRRIGATRRRILSLWRLLQGKPDVIRAFTKLMERQAVADGTRTAPPDESAPDAPTRETTATTILEAAPAPLPRSSQSGTAIPQLAARTRAIAQWPACITGGYTRDKQRPSARPSAVELGVLDSAGSEDPVTADEVAHYLSDVYDHLVALVGSSSHCDMVLARAHSNYLARISLALGESTMGTNQLATQMTVLAGIFLPLTLVAGVFGMNVHVPGQDLDNLYYFWAITGGMLACVVATLVICRWRGVL</sequence>
<gene>
    <name evidence="1" type="primary">MNR2_3</name>
    <name evidence="1" type="ORF">IWQ57_002635</name>
</gene>
<comment type="caution">
    <text evidence="1">The sequence shown here is derived from an EMBL/GenBank/DDBJ whole genome shotgun (WGS) entry which is preliminary data.</text>
</comment>
<evidence type="ECO:0000313" key="1">
    <source>
        <dbReference type="EMBL" id="KAJ2770499.1"/>
    </source>
</evidence>
<keyword evidence="2" id="KW-1185">Reference proteome</keyword>